<reference evidence="3 4" key="1">
    <citation type="journal article" date="2018" name="BMC Genomics">
        <title>Genomic comparison of Trypanosoma conorhini and Trypanosoma rangeli to Trypanosoma cruzi strains of high and low virulence.</title>
        <authorList>
            <person name="Bradwell K.R."/>
            <person name="Koparde V.N."/>
            <person name="Matveyev A.V."/>
            <person name="Serrano M.G."/>
            <person name="Alves J.M."/>
            <person name="Parikh H."/>
            <person name="Huang B."/>
            <person name="Lee V."/>
            <person name="Espinosa-Alvarez O."/>
            <person name="Ortiz P.A."/>
            <person name="Costa-Martins A.G."/>
            <person name="Teixeira M.M."/>
            <person name="Buck G.A."/>
        </authorList>
    </citation>
    <scope>NUCLEOTIDE SEQUENCE [LARGE SCALE GENOMIC DNA]</scope>
    <source>
        <strain evidence="3 4">025E</strain>
    </source>
</reference>
<gene>
    <name evidence="3" type="ORF">Tco025E_04267</name>
</gene>
<keyword evidence="1" id="KW-1133">Transmembrane helix</keyword>
<dbReference type="GO" id="GO:0004674">
    <property type="term" value="F:protein serine/threonine kinase activity"/>
    <property type="evidence" value="ECO:0007669"/>
    <property type="project" value="TreeGrafter"/>
</dbReference>
<feature type="domain" description="Protein kinase" evidence="2">
    <location>
        <begin position="767"/>
        <end position="1042"/>
    </location>
</feature>
<dbReference type="EC" id="2.7.11.-" evidence="3"/>
<accession>A0A422PMK4</accession>
<dbReference type="Proteomes" id="UP000284403">
    <property type="component" value="Unassembled WGS sequence"/>
</dbReference>
<keyword evidence="3" id="KW-0418">Kinase</keyword>
<dbReference type="AlphaFoldDB" id="A0A422PMK4"/>
<dbReference type="EMBL" id="MKKU01000219">
    <property type="protein sequence ID" value="RNF18938.1"/>
    <property type="molecule type" value="Genomic_DNA"/>
</dbReference>
<sequence length="1109" mass="124512">MGPWRCGAFEKEKGDLGPESPCAGGPVLPQPRVPLRAYTPFFALAPFPGVLLGYHLQYFVAALQQLSHLVHEAAMGFLPGKGEACEVKSSLLIFHIDHLIDVGFADAVFMGSLAPVKPDDGAMLEYINLIRWLGDRFVKRWRDATHSKKSYQTVRTASSLQNLWIAVKNTADAISSHTVLQEDIFNRLCIRVPKRRAIKAFFTEGNFPSWSWIACLMWTSSTAFATVVLAWLERALTPWWSRMTISTLTVINFAGFLLLFYVLALWRPRLRRLSGLLSENHLARSIASHSGRELSRAGKDVEFAIRSREDAVVTLAIKSSVLNRQVVLIGVVGRKSMIICSWNRAAHVATGIAPEQAIGKSLEAVMDVKSVALARRLLQELDDKPRQQQRLQINSVKKKFPVTIKATTTIAHVDGFPIGMFVGTVVDEEQEARMSYFSRVNTYAALAVLRHSGCASSLLETLVASNAWDALKQRTNNTMRSWCLVTLEELLRPLKELPESRFKVQTGEGIPKQFQADCNGIQELLSRVAGWILVEEVEELTLLVACVTCGIEGQLALQLDVTVPGTSTRLLRPQPDTLELISLIGFLTMTSSTCLQFLLPIALRHFDAAGKNNEIQKDNCGERRFFFTFILHEPDVVYWRQFYGMCDETQHRVLSVSSLPALKTALTELFNELTAVILSAASPDFVSMLSYCRDKGQFVAVTREHCDRGNDGTLEVNMDGPPSDVVREGDYVLHTPLSEERWVCFLDYLYDVKKQVCNVVPHAPMELTVVRRIGGGSCSFVDLVQDKLTGGYMACKTVFINHERTLDALVEEVDIMRQCSSPFIVQCIVALHSVWTAEFRMILQFCPASLERHARENEVTLSQLGLYAFQLLSAVQYLHEKGIAHRDIKPANILMMNENHLKLADFGSAQRKPFREGCVHGATARFMAPERLLLLPEEDIGWRETPMDGLFAEDIWSVGLTLLDIVGMYPPVLEKLSAVRDFLDFYMKLRDGGDELPFELPVETSTEPPEKRRAFHDFIKGMLQLQPKNRMRASELLQHVFVRDAAARGDVEDELLLPGPNPWFERVSLMSPHLEYAVCPSQRSFFTASALDGEAENRVLWEDCNSTVN</sequence>
<protein>
    <submittedName>
        <fullName evidence="3">Putative map kinase</fullName>
        <ecNumber evidence="3">2.7.11.-</ecNumber>
    </submittedName>
</protein>
<keyword evidence="1" id="KW-0472">Membrane</keyword>
<dbReference type="RefSeq" id="XP_029228646.1">
    <property type="nucleotide sequence ID" value="XM_029371179.1"/>
</dbReference>
<dbReference type="Gene3D" id="1.10.510.10">
    <property type="entry name" value="Transferase(Phosphotransferase) domain 1"/>
    <property type="match status" value="1"/>
</dbReference>
<dbReference type="OrthoDB" id="4062651at2759"/>
<feature type="transmembrane region" description="Helical" evidence="1">
    <location>
        <begin position="209"/>
        <end position="232"/>
    </location>
</feature>
<proteinExistence type="predicted"/>
<name>A0A422PMK4_9TRYP</name>
<dbReference type="GO" id="GO:0005737">
    <property type="term" value="C:cytoplasm"/>
    <property type="evidence" value="ECO:0007669"/>
    <property type="project" value="TreeGrafter"/>
</dbReference>
<dbReference type="PANTHER" id="PTHR24361">
    <property type="entry name" value="MITOGEN-ACTIVATED KINASE KINASE KINASE"/>
    <property type="match status" value="1"/>
</dbReference>
<keyword evidence="3" id="KW-0808">Transferase</keyword>
<comment type="caution">
    <text evidence="3">The sequence shown here is derived from an EMBL/GenBank/DDBJ whole genome shotgun (WGS) entry which is preliminary data.</text>
</comment>
<dbReference type="InterPro" id="IPR008271">
    <property type="entry name" value="Ser/Thr_kinase_AS"/>
</dbReference>
<dbReference type="Gene3D" id="3.30.200.20">
    <property type="entry name" value="Phosphorylase Kinase, domain 1"/>
    <property type="match status" value="1"/>
</dbReference>
<dbReference type="GO" id="GO:0005524">
    <property type="term" value="F:ATP binding"/>
    <property type="evidence" value="ECO:0007669"/>
    <property type="project" value="InterPro"/>
</dbReference>
<evidence type="ECO:0000256" key="1">
    <source>
        <dbReference type="SAM" id="Phobius"/>
    </source>
</evidence>
<feature type="transmembrane region" description="Helical" evidence="1">
    <location>
        <begin position="244"/>
        <end position="266"/>
    </location>
</feature>
<keyword evidence="4" id="KW-1185">Reference proteome</keyword>
<dbReference type="SUPFAM" id="SSF56112">
    <property type="entry name" value="Protein kinase-like (PK-like)"/>
    <property type="match status" value="1"/>
</dbReference>
<dbReference type="PROSITE" id="PS50011">
    <property type="entry name" value="PROTEIN_KINASE_DOM"/>
    <property type="match status" value="1"/>
</dbReference>
<organism evidence="3 4">
    <name type="scientific">Trypanosoma conorhini</name>
    <dbReference type="NCBI Taxonomy" id="83891"/>
    <lineage>
        <taxon>Eukaryota</taxon>
        <taxon>Discoba</taxon>
        <taxon>Euglenozoa</taxon>
        <taxon>Kinetoplastea</taxon>
        <taxon>Metakinetoplastina</taxon>
        <taxon>Trypanosomatida</taxon>
        <taxon>Trypanosomatidae</taxon>
        <taxon>Trypanosoma</taxon>
    </lineage>
</organism>
<dbReference type="InterPro" id="IPR053235">
    <property type="entry name" value="Ser_Thr_kinase"/>
</dbReference>
<dbReference type="Pfam" id="PF00069">
    <property type="entry name" value="Pkinase"/>
    <property type="match status" value="1"/>
</dbReference>
<dbReference type="PROSITE" id="PS00108">
    <property type="entry name" value="PROTEIN_KINASE_ST"/>
    <property type="match status" value="1"/>
</dbReference>
<dbReference type="SMART" id="SM00220">
    <property type="entry name" value="S_TKc"/>
    <property type="match status" value="1"/>
</dbReference>
<dbReference type="GeneID" id="40317878"/>
<dbReference type="InterPro" id="IPR011009">
    <property type="entry name" value="Kinase-like_dom_sf"/>
</dbReference>
<keyword evidence="1" id="KW-0812">Transmembrane</keyword>
<evidence type="ECO:0000259" key="2">
    <source>
        <dbReference type="PROSITE" id="PS50011"/>
    </source>
</evidence>
<evidence type="ECO:0000313" key="4">
    <source>
        <dbReference type="Proteomes" id="UP000284403"/>
    </source>
</evidence>
<dbReference type="InterPro" id="IPR000719">
    <property type="entry name" value="Prot_kinase_dom"/>
</dbReference>
<evidence type="ECO:0000313" key="3">
    <source>
        <dbReference type="EMBL" id="RNF18938.1"/>
    </source>
</evidence>